<evidence type="ECO:0000313" key="11">
    <source>
        <dbReference type="Proteomes" id="UP000178017"/>
    </source>
</evidence>
<dbReference type="AlphaFoldDB" id="A0A1F5MJF6"/>
<keyword evidence="3" id="KW-0328">Glycosyltransferase</keyword>
<feature type="transmembrane region" description="Helical" evidence="8">
    <location>
        <begin position="317"/>
        <end position="338"/>
    </location>
</feature>
<dbReference type="InterPro" id="IPR050297">
    <property type="entry name" value="LipidA_mod_glycosyltrf_83"/>
</dbReference>
<evidence type="ECO:0000256" key="7">
    <source>
        <dbReference type="ARBA" id="ARBA00023136"/>
    </source>
</evidence>
<evidence type="ECO:0000256" key="8">
    <source>
        <dbReference type="SAM" id="Phobius"/>
    </source>
</evidence>
<keyword evidence="2" id="KW-1003">Cell membrane</keyword>
<protein>
    <recommendedName>
        <fullName evidence="9">Glycosyltransferase RgtA/B/C/D-like domain-containing protein</fullName>
    </recommendedName>
</protein>
<evidence type="ECO:0000256" key="1">
    <source>
        <dbReference type="ARBA" id="ARBA00004651"/>
    </source>
</evidence>
<accession>A0A1F5MJF6</accession>
<sequence>MEKQKDLYMKRILLLIIVMLALFLRLYDVGKVPAGIHRDEESHGYNAFSLLNTGKDRYGESFPILFRSFGSYQPPLYTYLAVIPIKLFGNTIQSVRLVSVFFGTALVLITFFFAQNLFKSKYKDGLSLVFALIIAISPIFIYFSRLVAEGNLGVTIFVASMLFFLVSLRKSKLFILGSFLLALSTHAYYSERIIAVIFLPLFLLIYKNYFLKNKTPVIIGATVFMIMMLPHLWIATSGALTRRLIEVGYGNDKIFFLEFIKRYLIYSSPSNIFFDLGPSLNRVSPGLGPFYMIFIAPFFLGIKYLKYFIDKEKIKLLLLLIIISPIPASLTGDSYYPLRALDQLWLVALVISVGFIGFTRVNLPSKIIVITLCFILLHSLATFYVSYFVLFKYEAAPYYGNAYVSLMSNLRNYKDSKIIIDSGRDPGIGLRMAYLTAYNPLDLQHKLRAQLKSPYYSGEVELYEDYDLGRIQIRAINWYQDIYKEQIIIGDTLAISDQQAEEHHLKLEFELTDLSNATKLRGFSTNPLAKCQSLDRRLIWESKCQGILY</sequence>
<feature type="transmembrane region" description="Helical" evidence="8">
    <location>
        <begin position="94"/>
        <end position="114"/>
    </location>
</feature>
<evidence type="ECO:0000256" key="5">
    <source>
        <dbReference type="ARBA" id="ARBA00022692"/>
    </source>
</evidence>
<dbReference type="Proteomes" id="UP000178017">
    <property type="component" value="Unassembled WGS sequence"/>
</dbReference>
<reference evidence="10 11" key="1">
    <citation type="journal article" date="2016" name="Nat. Commun.">
        <title>Thousands of microbial genomes shed light on interconnected biogeochemical processes in an aquifer system.</title>
        <authorList>
            <person name="Anantharaman K."/>
            <person name="Brown C.T."/>
            <person name="Hug L.A."/>
            <person name="Sharon I."/>
            <person name="Castelle C.J."/>
            <person name="Probst A.J."/>
            <person name="Thomas B.C."/>
            <person name="Singh A."/>
            <person name="Wilkins M.J."/>
            <person name="Karaoz U."/>
            <person name="Brodie E.L."/>
            <person name="Williams K.H."/>
            <person name="Hubbard S.S."/>
            <person name="Banfield J.F."/>
        </authorList>
    </citation>
    <scope>NUCLEOTIDE SEQUENCE [LARGE SCALE GENOMIC DNA]</scope>
</reference>
<keyword evidence="5 8" id="KW-0812">Transmembrane</keyword>
<feature type="transmembrane region" description="Helical" evidence="8">
    <location>
        <begin position="217"/>
        <end position="234"/>
    </location>
</feature>
<name>A0A1F5MJF6_9BACT</name>
<feature type="transmembrane region" description="Helical" evidence="8">
    <location>
        <begin position="150"/>
        <end position="166"/>
    </location>
</feature>
<dbReference type="PANTHER" id="PTHR33908">
    <property type="entry name" value="MANNOSYLTRANSFERASE YKCB-RELATED"/>
    <property type="match status" value="1"/>
</dbReference>
<evidence type="ECO:0000259" key="9">
    <source>
        <dbReference type="Pfam" id="PF13231"/>
    </source>
</evidence>
<evidence type="ECO:0000256" key="2">
    <source>
        <dbReference type="ARBA" id="ARBA00022475"/>
    </source>
</evidence>
<comment type="caution">
    <text evidence="10">The sequence shown here is derived from an EMBL/GenBank/DDBJ whole genome shotgun (WGS) entry which is preliminary data.</text>
</comment>
<feature type="transmembrane region" description="Helical" evidence="8">
    <location>
        <begin position="194"/>
        <end position="210"/>
    </location>
</feature>
<keyword evidence="4" id="KW-0808">Transferase</keyword>
<feature type="transmembrane region" description="Helical" evidence="8">
    <location>
        <begin position="344"/>
        <end position="361"/>
    </location>
</feature>
<feature type="transmembrane region" description="Helical" evidence="8">
    <location>
        <begin position="126"/>
        <end position="144"/>
    </location>
</feature>
<feature type="transmembrane region" description="Helical" evidence="8">
    <location>
        <begin position="368"/>
        <end position="390"/>
    </location>
</feature>
<feature type="domain" description="Glycosyltransferase RgtA/B/C/D-like" evidence="9">
    <location>
        <begin position="73"/>
        <end position="233"/>
    </location>
</feature>
<dbReference type="Pfam" id="PF13231">
    <property type="entry name" value="PMT_2"/>
    <property type="match status" value="1"/>
</dbReference>
<comment type="subcellular location">
    <subcellularLocation>
        <location evidence="1">Cell membrane</location>
        <topology evidence="1">Multi-pass membrane protein</topology>
    </subcellularLocation>
</comment>
<proteinExistence type="predicted"/>
<dbReference type="GO" id="GO:0009103">
    <property type="term" value="P:lipopolysaccharide biosynthetic process"/>
    <property type="evidence" value="ECO:0007669"/>
    <property type="project" value="UniProtKB-ARBA"/>
</dbReference>
<evidence type="ECO:0000256" key="6">
    <source>
        <dbReference type="ARBA" id="ARBA00022989"/>
    </source>
</evidence>
<evidence type="ECO:0000256" key="4">
    <source>
        <dbReference type="ARBA" id="ARBA00022679"/>
    </source>
</evidence>
<gene>
    <name evidence="10" type="ORF">A3B49_01175</name>
</gene>
<feature type="transmembrane region" description="Helical" evidence="8">
    <location>
        <begin position="173"/>
        <end position="188"/>
    </location>
</feature>
<feature type="transmembrane region" description="Helical" evidence="8">
    <location>
        <begin position="12"/>
        <end position="30"/>
    </location>
</feature>
<evidence type="ECO:0000256" key="3">
    <source>
        <dbReference type="ARBA" id="ARBA00022676"/>
    </source>
</evidence>
<keyword evidence="7 8" id="KW-0472">Membrane</keyword>
<dbReference type="EMBL" id="MFDO01000018">
    <property type="protein sequence ID" value="OGE65483.1"/>
    <property type="molecule type" value="Genomic_DNA"/>
</dbReference>
<evidence type="ECO:0000313" key="10">
    <source>
        <dbReference type="EMBL" id="OGE65483.1"/>
    </source>
</evidence>
<dbReference type="PANTHER" id="PTHR33908:SF11">
    <property type="entry name" value="MEMBRANE PROTEIN"/>
    <property type="match status" value="1"/>
</dbReference>
<dbReference type="GO" id="GO:0016763">
    <property type="term" value="F:pentosyltransferase activity"/>
    <property type="evidence" value="ECO:0007669"/>
    <property type="project" value="TreeGrafter"/>
</dbReference>
<organism evidence="10 11">
    <name type="scientific">Candidatus Daviesbacteria bacterium RIFCSPLOWO2_01_FULL_40_24</name>
    <dbReference type="NCBI Taxonomy" id="1797787"/>
    <lineage>
        <taxon>Bacteria</taxon>
        <taxon>Candidatus Daviesiibacteriota</taxon>
    </lineage>
</organism>
<dbReference type="InterPro" id="IPR038731">
    <property type="entry name" value="RgtA/B/C-like"/>
</dbReference>
<keyword evidence="6 8" id="KW-1133">Transmembrane helix</keyword>
<dbReference type="GO" id="GO:0005886">
    <property type="term" value="C:plasma membrane"/>
    <property type="evidence" value="ECO:0007669"/>
    <property type="project" value="UniProtKB-SubCell"/>
</dbReference>
<feature type="transmembrane region" description="Helical" evidence="8">
    <location>
        <begin position="286"/>
        <end position="305"/>
    </location>
</feature>